<evidence type="ECO:0000313" key="4">
    <source>
        <dbReference type="Proteomes" id="UP000092631"/>
    </source>
</evidence>
<name>A0A1C7H3Z3_9BACE</name>
<feature type="compositionally biased region" description="Low complexity" evidence="1">
    <location>
        <begin position="104"/>
        <end position="114"/>
    </location>
</feature>
<dbReference type="Proteomes" id="UP000092631">
    <property type="component" value="Chromosome"/>
</dbReference>
<feature type="compositionally biased region" description="Basic residues" evidence="1">
    <location>
        <begin position="28"/>
        <end position="38"/>
    </location>
</feature>
<accession>A0A1C7H3Z3</accession>
<feature type="region of interest" description="Disordered" evidence="1">
    <location>
        <begin position="69"/>
        <end position="142"/>
    </location>
</feature>
<dbReference type="GeneID" id="82189097"/>
<gene>
    <name evidence="2" type="ORF">A4V03_18340</name>
    <name evidence="3" type="ORF">E5353_00345</name>
</gene>
<sequence length="161" mass="18174">MEDFMRYLLIAGIMLVGIYKEVNKNNKAKKAKKTKAKHPVPPMPSSVEVSPDAVPIPEAWGSLKPMDELLRPIPLEQPASKPFSKQKTSKQQTSKQKKRKEEVSVAASLANSAAQDERNNRQGAHYNTPHDSPDNKEDFTIHSAEEARRAIIWGEILQRKY</sequence>
<reference evidence="2" key="2">
    <citation type="submission" date="2017-04" db="EMBL/GenBank/DDBJ databases">
        <title>Complete Genome Sequences of Twelve Strains of a Stable Defined Moderately Diverse Mouse Microbiota 2 (sDMDMm2).</title>
        <authorList>
            <person name="Uchimura Y."/>
            <person name="Wyss M."/>
            <person name="Brugiroux S."/>
            <person name="Limenitakis J.P."/>
            <person name="Stecher B."/>
            <person name="McCoy K.D."/>
            <person name="Macpherson A.J."/>
        </authorList>
    </citation>
    <scope>NUCLEOTIDE SEQUENCE</scope>
    <source>
        <strain evidence="2">I48</strain>
    </source>
</reference>
<evidence type="ECO:0000256" key="1">
    <source>
        <dbReference type="SAM" id="MobiDB-lite"/>
    </source>
</evidence>
<dbReference type="AlphaFoldDB" id="A0A1C7H3Z3"/>
<proteinExistence type="predicted"/>
<dbReference type="Proteomes" id="UP000309566">
    <property type="component" value="Unassembled WGS sequence"/>
</dbReference>
<dbReference type="RefSeq" id="WP_065539925.1">
    <property type="nucleotide sequence ID" value="NZ_CP015401.2"/>
</dbReference>
<dbReference type="EMBL" id="SRYX01000001">
    <property type="protein sequence ID" value="TGY41282.1"/>
    <property type="molecule type" value="Genomic_DNA"/>
</dbReference>
<feature type="compositionally biased region" description="Basic and acidic residues" evidence="1">
    <location>
        <begin position="131"/>
        <end position="142"/>
    </location>
</feature>
<dbReference type="KEGG" id="bcae:A4V03_18340"/>
<keyword evidence="4" id="KW-1185">Reference proteome</keyword>
<dbReference type="STRING" id="1796613.A4V03_18340"/>
<organism evidence="2 4">
    <name type="scientific">Bacteroides caecimuris</name>
    <dbReference type="NCBI Taxonomy" id="1796613"/>
    <lineage>
        <taxon>Bacteria</taxon>
        <taxon>Pseudomonadati</taxon>
        <taxon>Bacteroidota</taxon>
        <taxon>Bacteroidia</taxon>
        <taxon>Bacteroidales</taxon>
        <taxon>Bacteroidaceae</taxon>
        <taxon>Bacteroides</taxon>
    </lineage>
</organism>
<feature type="region of interest" description="Disordered" evidence="1">
    <location>
        <begin position="28"/>
        <end position="52"/>
    </location>
</feature>
<protein>
    <submittedName>
        <fullName evidence="2">Ferrichrome ABC transporter substrate-binding protein</fullName>
    </submittedName>
</protein>
<evidence type="ECO:0000313" key="2">
    <source>
        <dbReference type="EMBL" id="ANU59279.1"/>
    </source>
</evidence>
<dbReference type="EMBL" id="CP015401">
    <property type="protein sequence ID" value="ANU59279.1"/>
    <property type="molecule type" value="Genomic_DNA"/>
</dbReference>
<evidence type="ECO:0000313" key="3">
    <source>
        <dbReference type="EMBL" id="TGY41282.1"/>
    </source>
</evidence>
<feature type="compositionally biased region" description="Low complexity" evidence="1">
    <location>
        <begin position="80"/>
        <end position="94"/>
    </location>
</feature>
<reference evidence="3 5" key="3">
    <citation type="submission" date="2019-04" db="EMBL/GenBank/DDBJ databases">
        <title>Microbes associate with the intestines of laboratory mice.</title>
        <authorList>
            <person name="Navarre W."/>
            <person name="Wong E."/>
            <person name="Huang K."/>
            <person name="Tropini C."/>
            <person name="Ng K."/>
            <person name="Yu B."/>
        </authorList>
    </citation>
    <scope>NUCLEOTIDE SEQUENCE [LARGE SCALE GENOMIC DNA]</scope>
    <source>
        <strain evidence="3 5">NM63_1-25</strain>
    </source>
</reference>
<reference evidence="4" key="1">
    <citation type="submission" date="2016-04" db="EMBL/GenBank/DDBJ databases">
        <title>Complete Genome Sequences of Twelve Strains of a Stable Defined Moderately Diverse Mouse Microbiota 2 (sDMDMm2).</title>
        <authorList>
            <person name="Uchimura Y."/>
            <person name="Wyss M."/>
            <person name="Brugiroux S."/>
            <person name="Limenitakis J.P."/>
            <person name="Stecher B."/>
            <person name="McCoy K.D."/>
            <person name="Macpherson A.J."/>
        </authorList>
    </citation>
    <scope>NUCLEOTIDE SEQUENCE [LARGE SCALE GENOMIC DNA]</scope>
    <source>
        <strain evidence="4">I48</strain>
    </source>
</reference>
<dbReference type="OrthoDB" id="1050409at2"/>
<accession>A0A4S2DI84</accession>
<evidence type="ECO:0000313" key="5">
    <source>
        <dbReference type="Proteomes" id="UP000309566"/>
    </source>
</evidence>